<dbReference type="AlphaFoldDB" id="A0A9W9P1F9"/>
<evidence type="ECO:0000313" key="2">
    <source>
        <dbReference type="Proteomes" id="UP001147733"/>
    </source>
</evidence>
<gene>
    <name evidence="1" type="ORF">N7469_005363</name>
</gene>
<dbReference type="SUPFAM" id="SSF54529">
    <property type="entry name" value="Mitochondrial glycoprotein MAM33-like"/>
    <property type="match status" value="1"/>
</dbReference>
<dbReference type="EMBL" id="JAPQKT010000004">
    <property type="protein sequence ID" value="KAJ5233597.1"/>
    <property type="molecule type" value="Genomic_DNA"/>
</dbReference>
<reference evidence="1" key="1">
    <citation type="submission" date="2022-11" db="EMBL/GenBank/DDBJ databases">
        <authorList>
            <person name="Petersen C."/>
        </authorList>
    </citation>
    <scope>NUCLEOTIDE SEQUENCE</scope>
    <source>
        <strain evidence="1">IBT 23319</strain>
    </source>
</reference>
<dbReference type="GO" id="GO:0042256">
    <property type="term" value="P:cytosolic ribosome assembly"/>
    <property type="evidence" value="ECO:0007669"/>
    <property type="project" value="TreeGrafter"/>
</dbReference>
<dbReference type="InterPro" id="IPR036561">
    <property type="entry name" value="MAM33_sf"/>
</dbReference>
<keyword evidence="2" id="KW-1185">Reference proteome</keyword>
<dbReference type="PANTHER" id="PTHR10826:SF1">
    <property type="entry name" value="COMPLEMENT COMPONENT 1 Q SUBCOMPONENT-BINDING PROTEIN, MITOCHONDRIAL"/>
    <property type="match status" value="1"/>
</dbReference>
<accession>A0A9W9P1F9</accession>
<comment type="caution">
    <text evidence="1">The sequence shown here is derived from an EMBL/GenBank/DDBJ whole genome shotgun (WGS) entry which is preliminary data.</text>
</comment>
<name>A0A9W9P1F9_PENCI</name>
<proteinExistence type="predicted"/>
<protein>
    <submittedName>
        <fullName evidence="1">Uncharacterized protein</fullName>
    </submittedName>
</protein>
<sequence length="272" mass="30581">MLSFRALSRAAPRFSRSVVRTSLRPAVLPKATFIQPWKQVAQPAYASFSTTSVFREPAAEGDVELIAKLDEELKHEKASGVEDSKEQKASIDYVLETGEWKAKDVEGEQEVVLTKKFGNETVKVTFTVADINNLAEDPMDELADESLGDEGEFSPPTFPARINVAIEKPSNGALLVQAVIQDGDLQIEEIAHYNNSEVANAQTAEKDWTRQSLYAGPPAENLDPELLAFWGRYLEERGLNLEFQNMVTDYIAYKEQKEYMRWLENVRKFVSA</sequence>
<dbReference type="PANTHER" id="PTHR10826">
    <property type="entry name" value="COMPLEMENT COMPONENT 1"/>
    <property type="match status" value="1"/>
</dbReference>
<dbReference type="GeneID" id="81383450"/>
<organism evidence="1 2">
    <name type="scientific">Penicillium citrinum</name>
    <dbReference type="NCBI Taxonomy" id="5077"/>
    <lineage>
        <taxon>Eukaryota</taxon>
        <taxon>Fungi</taxon>
        <taxon>Dikarya</taxon>
        <taxon>Ascomycota</taxon>
        <taxon>Pezizomycotina</taxon>
        <taxon>Eurotiomycetes</taxon>
        <taxon>Eurotiomycetidae</taxon>
        <taxon>Eurotiales</taxon>
        <taxon>Aspergillaceae</taxon>
        <taxon>Penicillium</taxon>
    </lineage>
</organism>
<dbReference type="GO" id="GO:0005759">
    <property type="term" value="C:mitochondrial matrix"/>
    <property type="evidence" value="ECO:0007669"/>
    <property type="project" value="InterPro"/>
</dbReference>
<dbReference type="OrthoDB" id="278212at2759"/>
<dbReference type="Pfam" id="PF02330">
    <property type="entry name" value="MAM33"/>
    <property type="match status" value="1"/>
</dbReference>
<evidence type="ECO:0000313" key="1">
    <source>
        <dbReference type="EMBL" id="KAJ5233597.1"/>
    </source>
</evidence>
<dbReference type="InterPro" id="IPR003428">
    <property type="entry name" value="MAM33"/>
</dbReference>
<dbReference type="Proteomes" id="UP001147733">
    <property type="component" value="Unassembled WGS sequence"/>
</dbReference>
<dbReference type="RefSeq" id="XP_056501097.1">
    <property type="nucleotide sequence ID" value="XM_056644283.1"/>
</dbReference>
<reference evidence="1" key="2">
    <citation type="journal article" date="2023" name="IMA Fungus">
        <title>Comparative genomic study of the Penicillium genus elucidates a diverse pangenome and 15 lateral gene transfer events.</title>
        <authorList>
            <person name="Petersen C."/>
            <person name="Sorensen T."/>
            <person name="Nielsen M.R."/>
            <person name="Sondergaard T.E."/>
            <person name="Sorensen J.L."/>
            <person name="Fitzpatrick D.A."/>
            <person name="Frisvad J.C."/>
            <person name="Nielsen K.L."/>
        </authorList>
    </citation>
    <scope>NUCLEOTIDE SEQUENCE</scope>
    <source>
        <strain evidence="1">IBT 23319</strain>
    </source>
</reference>
<dbReference type="Gene3D" id="3.10.280.10">
    <property type="entry name" value="Mitochondrial glycoprotein"/>
    <property type="match status" value="1"/>
</dbReference>